<evidence type="ECO:0000313" key="2">
    <source>
        <dbReference type="EMBL" id="CAJ0959132.1"/>
    </source>
</evidence>
<dbReference type="EMBL" id="CAUEEQ010047174">
    <property type="protein sequence ID" value="CAJ0959132.1"/>
    <property type="molecule type" value="Genomic_DNA"/>
</dbReference>
<keyword evidence="3" id="KW-1185">Reference proteome</keyword>
<dbReference type="PANTHER" id="PTHR46608:SF3">
    <property type="entry name" value="T-CELL IMMUNOGLOBULIN AND MUCIN DOMAIN-CONTAINING PROTEIN 4"/>
    <property type="match status" value="1"/>
</dbReference>
<comment type="caution">
    <text evidence="2">The sequence shown here is derived from an EMBL/GenBank/DDBJ whole genome shotgun (WGS) entry which is preliminary data.</text>
</comment>
<dbReference type="InterPro" id="IPR013783">
    <property type="entry name" value="Ig-like_fold"/>
</dbReference>
<dbReference type="Pfam" id="PF07686">
    <property type="entry name" value="V-set"/>
    <property type="match status" value="1"/>
</dbReference>
<dbReference type="InterPro" id="IPR003599">
    <property type="entry name" value="Ig_sub"/>
</dbReference>
<dbReference type="SMART" id="SM00406">
    <property type="entry name" value="IGv"/>
    <property type="match status" value="1"/>
</dbReference>
<feature type="domain" description="Ig-like" evidence="1">
    <location>
        <begin position="148"/>
        <end position="254"/>
    </location>
</feature>
<dbReference type="InterPro" id="IPR007110">
    <property type="entry name" value="Ig-like_dom"/>
</dbReference>
<name>A0ABN9M723_9NEOB</name>
<dbReference type="PRINTS" id="PR01345">
    <property type="entry name" value="CERVTRCPTASE"/>
</dbReference>
<dbReference type="Gene3D" id="2.60.40.10">
    <property type="entry name" value="Immunoglobulins"/>
    <property type="match status" value="1"/>
</dbReference>
<sequence>MPRDKENPISRVTNLTQEEVRNRLNKIKIDESLGPDGIRRVLRGLNDAKLCKAVNTGEDSILLQMDLDKLETWAEMWQMQFNNDKCKVIHMGRRNQYHPYTLNGKPLSKSDMEKDLGILVNDKLTWNSQCQAAAAKANRIMGCIKRGPVAPVAQVTVSLNGNAVLPCTYSGKTTKMCWGRGRCPHFRCKDEIIKTDGQRVTWRKSDRYQLSRYFNLGDLSLTITGVTKKDEGTYCCRVQITGIRNDQKTEVKVTIREAHRGSQSVTTATTDHRPVTAEEDMFSMQHEVNARYGKVKFYHSSTGSQDVRTVSDSHGISEVKGVESYQWQTTGTFGWFRTQV</sequence>
<dbReference type="PROSITE" id="PS50835">
    <property type="entry name" value="IG_LIKE"/>
    <property type="match status" value="1"/>
</dbReference>
<dbReference type="PANTHER" id="PTHR46608">
    <property type="entry name" value="T-CELL IMMUNOGLOBULIN AND MUCIN DOMAIN-CONTAINING PROTEIN 4"/>
    <property type="match status" value="1"/>
</dbReference>
<evidence type="ECO:0000259" key="1">
    <source>
        <dbReference type="PROSITE" id="PS50835"/>
    </source>
</evidence>
<dbReference type="InterPro" id="IPR013106">
    <property type="entry name" value="Ig_V-set"/>
</dbReference>
<dbReference type="InterPro" id="IPR036179">
    <property type="entry name" value="Ig-like_dom_sf"/>
</dbReference>
<evidence type="ECO:0000313" key="3">
    <source>
        <dbReference type="Proteomes" id="UP001176940"/>
    </source>
</evidence>
<dbReference type="SUPFAM" id="SSF48726">
    <property type="entry name" value="Immunoglobulin"/>
    <property type="match status" value="1"/>
</dbReference>
<proteinExistence type="predicted"/>
<accession>A0ABN9M723</accession>
<dbReference type="Proteomes" id="UP001176940">
    <property type="component" value="Unassembled WGS sequence"/>
</dbReference>
<organism evidence="2 3">
    <name type="scientific">Ranitomeya imitator</name>
    <name type="common">mimic poison frog</name>
    <dbReference type="NCBI Taxonomy" id="111125"/>
    <lineage>
        <taxon>Eukaryota</taxon>
        <taxon>Metazoa</taxon>
        <taxon>Chordata</taxon>
        <taxon>Craniata</taxon>
        <taxon>Vertebrata</taxon>
        <taxon>Euteleostomi</taxon>
        <taxon>Amphibia</taxon>
        <taxon>Batrachia</taxon>
        <taxon>Anura</taxon>
        <taxon>Neobatrachia</taxon>
        <taxon>Hyloidea</taxon>
        <taxon>Dendrobatidae</taxon>
        <taxon>Dendrobatinae</taxon>
        <taxon>Ranitomeya</taxon>
    </lineage>
</organism>
<reference evidence="2" key="1">
    <citation type="submission" date="2023-07" db="EMBL/GenBank/DDBJ databases">
        <authorList>
            <person name="Stuckert A."/>
        </authorList>
    </citation>
    <scope>NUCLEOTIDE SEQUENCE</scope>
</reference>
<dbReference type="SMART" id="SM00409">
    <property type="entry name" value="IG"/>
    <property type="match status" value="1"/>
</dbReference>
<protein>
    <recommendedName>
        <fullName evidence="1">Ig-like domain-containing protein</fullName>
    </recommendedName>
</protein>
<gene>
    <name evidence="2" type="ORF">RIMI_LOCUS16705611</name>
</gene>